<dbReference type="PANTHER" id="PTHR37406:SF1">
    <property type="entry name" value="T4-TYPE LYSOZYME 1-RELATED"/>
    <property type="match status" value="1"/>
</dbReference>
<sequence>MNRQLLRTQLERHEGLRLKPYLDTVGKLTVGYGRNLEDVGISRDEADFMLDNDIDQVERQLNTVDEYQGLDPIRQAVLANMAFNLGFRGLMGFKNMWAAIANQDWQSAAREMLSSKWAKQVGDRAVELAFIMRTGSAQDG</sequence>
<dbReference type="OrthoDB" id="9091992at2"/>
<comment type="similarity">
    <text evidence="3">Belongs to the glycosyl hydrolase 24 family.</text>
</comment>
<dbReference type="InterPro" id="IPR052619">
    <property type="entry name" value="Phage_lysozyme-like"/>
</dbReference>
<dbReference type="EMBL" id="ABCP01000013">
    <property type="protein sequence ID" value="EDM47772.1"/>
    <property type="molecule type" value="Genomic_DNA"/>
</dbReference>
<dbReference type="SUPFAM" id="SSF53955">
    <property type="entry name" value="Lysozyme-like"/>
    <property type="match status" value="1"/>
</dbReference>
<dbReference type="GO" id="GO:0016998">
    <property type="term" value="P:cell wall macromolecule catabolic process"/>
    <property type="evidence" value="ECO:0007669"/>
    <property type="project" value="InterPro"/>
</dbReference>
<organism evidence="4 5">
    <name type="scientific">Marinobacter algicola DG893</name>
    <dbReference type="NCBI Taxonomy" id="443152"/>
    <lineage>
        <taxon>Bacteria</taxon>
        <taxon>Pseudomonadati</taxon>
        <taxon>Pseudomonadota</taxon>
        <taxon>Gammaproteobacteria</taxon>
        <taxon>Pseudomonadales</taxon>
        <taxon>Marinobacteraceae</taxon>
        <taxon>Marinobacter</taxon>
    </lineage>
</organism>
<dbReference type="InterPro" id="IPR023347">
    <property type="entry name" value="Lysozyme_dom_sf"/>
</dbReference>
<keyword evidence="3" id="KW-0378">Hydrolase</keyword>
<evidence type="ECO:0000313" key="5">
    <source>
        <dbReference type="Proteomes" id="UP000005856"/>
    </source>
</evidence>
<keyword evidence="3" id="KW-0326">Glycosidase</keyword>
<dbReference type="GO" id="GO:0009253">
    <property type="term" value="P:peptidoglycan catabolic process"/>
    <property type="evidence" value="ECO:0007669"/>
    <property type="project" value="InterPro"/>
</dbReference>
<protein>
    <recommendedName>
        <fullName evidence="3">Lysozyme</fullName>
        <ecNumber evidence="3">3.2.1.17</ecNumber>
    </recommendedName>
</protein>
<reference evidence="4 5" key="1">
    <citation type="submission" date="2007-06" db="EMBL/GenBank/DDBJ databases">
        <authorList>
            <person name="Green D."/>
            <person name="Ferriera S."/>
            <person name="Johnson J."/>
            <person name="Kravitz S."/>
            <person name="Beeson K."/>
            <person name="Sutton G."/>
            <person name="Rogers Y.-H."/>
            <person name="Friedman R."/>
            <person name="Frazier M."/>
            <person name="Venter J.C."/>
        </authorList>
    </citation>
    <scope>NUCLEOTIDE SEQUENCE [LARGE SCALE GENOMIC DNA]</scope>
    <source>
        <strain evidence="4 5">DG893</strain>
    </source>
</reference>
<comment type="caution">
    <text evidence="4">The sequence shown here is derived from an EMBL/GenBank/DDBJ whole genome shotgun (WGS) entry which is preliminary data.</text>
</comment>
<dbReference type="InterPro" id="IPR023346">
    <property type="entry name" value="Lysozyme-like_dom_sf"/>
</dbReference>
<evidence type="ECO:0000256" key="2">
    <source>
        <dbReference type="ARBA" id="ARBA00022638"/>
    </source>
</evidence>
<keyword evidence="1 3" id="KW-0929">Antimicrobial</keyword>
<name>A6F0L1_9GAMM</name>
<dbReference type="Proteomes" id="UP000005856">
    <property type="component" value="Unassembled WGS sequence"/>
</dbReference>
<comment type="catalytic activity">
    <reaction evidence="3">
        <text>Hydrolysis of (1-&gt;4)-beta-linkages between N-acetylmuramic acid and N-acetyl-D-glucosamine residues in a peptidoglycan and between N-acetyl-D-glucosamine residues in chitodextrins.</text>
        <dbReference type="EC" id="3.2.1.17"/>
    </reaction>
</comment>
<proteinExistence type="inferred from homology"/>
<dbReference type="EC" id="3.2.1.17" evidence="3"/>
<evidence type="ECO:0000313" key="4">
    <source>
        <dbReference type="EMBL" id="EDM47772.1"/>
    </source>
</evidence>
<dbReference type="AlphaFoldDB" id="A6F0L1"/>
<accession>A6F0L1</accession>
<dbReference type="InterPro" id="IPR002196">
    <property type="entry name" value="Glyco_hydro_24"/>
</dbReference>
<dbReference type="Gene3D" id="1.10.530.40">
    <property type="match status" value="1"/>
</dbReference>
<keyword evidence="5" id="KW-1185">Reference proteome</keyword>
<dbReference type="PANTHER" id="PTHR37406">
    <property type="entry name" value="T4-TYPE LYSOZYME 1-RELATED"/>
    <property type="match status" value="1"/>
</dbReference>
<dbReference type="GO" id="GO:0042742">
    <property type="term" value="P:defense response to bacterium"/>
    <property type="evidence" value="ECO:0007669"/>
    <property type="project" value="UniProtKB-KW"/>
</dbReference>
<dbReference type="Pfam" id="PF00959">
    <property type="entry name" value="Phage_lysozyme"/>
    <property type="match status" value="1"/>
</dbReference>
<dbReference type="GO" id="GO:0003796">
    <property type="term" value="F:lysozyme activity"/>
    <property type="evidence" value="ECO:0007669"/>
    <property type="project" value="UniProtKB-EC"/>
</dbReference>
<dbReference type="eggNOG" id="COG3772">
    <property type="taxonomic scope" value="Bacteria"/>
</dbReference>
<dbReference type="STRING" id="443152.MDG893_20669"/>
<dbReference type="GO" id="GO:0031640">
    <property type="term" value="P:killing of cells of another organism"/>
    <property type="evidence" value="ECO:0007669"/>
    <property type="project" value="UniProtKB-KW"/>
</dbReference>
<keyword evidence="2 3" id="KW-0081">Bacteriolytic enzyme</keyword>
<evidence type="ECO:0000256" key="3">
    <source>
        <dbReference type="RuleBase" id="RU003788"/>
    </source>
</evidence>
<evidence type="ECO:0000256" key="1">
    <source>
        <dbReference type="ARBA" id="ARBA00022529"/>
    </source>
</evidence>
<gene>
    <name evidence="4" type="ORF">MDG893_20669</name>
</gene>